<protein>
    <recommendedName>
        <fullName evidence="4">Oxysterol-binding protein</fullName>
    </recommendedName>
</protein>
<evidence type="ECO:0000256" key="1">
    <source>
        <dbReference type="ARBA" id="ARBA00008842"/>
    </source>
</evidence>
<keyword evidence="2" id="KW-0446">Lipid-binding</keyword>
<dbReference type="GO" id="GO:0005829">
    <property type="term" value="C:cytosol"/>
    <property type="evidence" value="ECO:0007669"/>
    <property type="project" value="TreeGrafter"/>
</dbReference>
<dbReference type="PANTHER" id="PTHR10972:SF209">
    <property type="entry name" value="OXYSTEROL-BINDING PROTEIN"/>
    <property type="match status" value="1"/>
</dbReference>
<evidence type="ECO:0000313" key="5">
    <source>
        <dbReference type="Proteomes" id="UP000694867"/>
    </source>
</evidence>
<proteinExistence type="inferred from homology"/>
<evidence type="ECO:0000256" key="4">
    <source>
        <dbReference type="RuleBase" id="RU003845"/>
    </source>
</evidence>
<evidence type="ECO:0000256" key="3">
    <source>
        <dbReference type="RuleBase" id="RU003844"/>
    </source>
</evidence>
<reference evidence="6" key="1">
    <citation type="submission" date="2025-08" db="UniProtKB">
        <authorList>
            <consortium name="RefSeq"/>
        </authorList>
    </citation>
    <scope>IDENTIFICATION</scope>
</reference>
<dbReference type="GO" id="GO:0032934">
    <property type="term" value="F:sterol binding"/>
    <property type="evidence" value="ECO:0007669"/>
    <property type="project" value="TreeGrafter"/>
</dbReference>
<dbReference type="FunFam" id="2.40.160.120:FF:000001">
    <property type="entry name" value="Oxysterol-binding protein"/>
    <property type="match status" value="1"/>
</dbReference>
<dbReference type="Proteomes" id="UP000694867">
    <property type="component" value="Unplaced"/>
</dbReference>
<name>A0AAJ7P9X8_9ACAR</name>
<comment type="similarity">
    <text evidence="1 3">Belongs to the OSBP family.</text>
</comment>
<keyword evidence="4" id="KW-0445">Lipid transport</keyword>
<gene>
    <name evidence="6" type="primary">LOC100901571</name>
</gene>
<dbReference type="PROSITE" id="PS01013">
    <property type="entry name" value="OSBP"/>
    <property type="match status" value="1"/>
</dbReference>
<sequence>MMKSFRDRLPAPAGQRHDLSPWSVLKQSMGKELTRITMPVVFNEPLSFLQRMTENAEYYPLLVQANNSDDPVNRMELVTAFIVSTLSSNLDRLNKPFNPLLGETYELQREDYKIVCEQVSHHPPISALHMESPSVIFEANLCPKLRFSGTQIIIKPEGRMSLTLKRLQETYSWSHVNCVVHNILVGKLWFEQNGQMHISCKQSSLQASIKFKPAGSDQRDLHRFEGHIIDGDERKIRCVFGKWTEYLKVAPYHDLDHSPRRTSEGPRKMYAKLNRLTQSLTVGSSPAGKSSSAEDDNLVHPDWRLLWEANKRPEHSKDHYNFTMFAVALNELPEGDELQRLPRTDCRFRPDIRKLEEGDLDGAALEKSRLEEQQRERRKALKKEGKQWEPLWFKETPEGSWAFTGQYWKREFSAAPEIF</sequence>
<dbReference type="AlphaFoldDB" id="A0AAJ7P9X8"/>
<keyword evidence="5" id="KW-1185">Reference proteome</keyword>
<dbReference type="GO" id="GO:0120009">
    <property type="term" value="P:intermembrane lipid transfer"/>
    <property type="evidence" value="ECO:0007669"/>
    <property type="project" value="UniProtKB-ARBA"/>
</dbReference>
<dbReference type="GO" id="GO:0005886">
    <property type="term" value="C:plasma membrane"/>
    <property type="evidence" value="ECO:0007669"/>
    <property type="project" value="TreeGrafter"/>
</dbReference>
<organism evidence="5 6">
    <name type="scientific">Galendromus occidentalis</name>
    <name type="common">western predatory mite</name>
    <dbReference type="NCBI Taxonomy" id="34638"/>
    <lineage>
        <taxon>Eukaryota</taxon>
        <taxon>Metazoa</taxon>
        <taxon>Ecdysozoa</taxon>
        <taxon>Arthropoda</taxon>
        <taxon>Chelicerata</taxon>
        <taxon>Arachnida</taxon>
        <taxon>Acari</taxon>
        <taxon>Parasitiformes</taxon>
        <taxon>Mesostigmata</taxon>
        <taxon>Gamasina</taxon>
        <taxon>Phytoseioidea</taxon>
        <taxon>Phytoseiidae</taxon>
        <taxon>Typhlodrominae</taxon>
        <taxon>Galendromus</taxon>
    </lineage>
</organism>
<dbReference type="PANTHER" id="PTHR10972">
    <property type="entry name" value="OXYSTEROL-BINDING PROTEIN-RELATED"/>
    <property type="match status" value="1"/>
</dbReference>
<dbReference type="InterPro" id="IPR018494">
    <property type="entry name" value="Oxysterol-bd_CS"/>
</dbReference>
<dbReference type="InterPro" id="IPR037239">
    <property type="entry name" value="OSBP_sf"/>
</dbReference>
<evidence type="ECO:0000256" key="2">
    <source>
        <dbReference type="ARBA" id="ARBA00023121"/>
    </source>
</evidence>
<dbReference type="RefSeq" id="XP_018495471.2">
    <property type="nucleotide sequence ID" value="XM_018639955.2"/>
</dbReference>
<evidence type="ECO:0000313" key="6">
    <source>
        <dbReference type="RefSeq" id="XP_018495471.2"/>
    </source>
</evidence>
<dbReference type="Pfam" id="PF01237">
    <property type="entry name" value="Oxysterol_BP"/>
    <property type="match status" value="1"/>
</dbReference>
<dbReference type="Gene3D" id="2.40.160.120">
    <property type="match status" value="1"/>
</dbReference>
<accession>A0AAJ7P9X8</accession>
<dbReference type="GeneID" id="100901571"/>
<dbReference type="GO" id="GO:0097038">
    <property type="term" value="C:perinuclear endoplasmic reticulum"/>
    <property type="evidence" value="ECO:0007669"/>
    <property type="project" value="TreeGrafter"/>
</dbReference>
<dbReference type="InterPro" id="IPR000648">
    <property type="entry name" value="Oxysterol-bd"/>
</dbReference>
<keyword evidence="4" id="KW-0813">Transport</keyword>
<dbReference type="SUPFAM" id="SSF144000">
    <property type="entry name" value="Oxysterol-binding protein-like"/>
    <property type="match status" value="1"/>
</dbReference>
<dbReference type="Gene3D" id="3.30.70.3490">
    <property type="match status" value="1"/>
</dbReference>
<dbReference type="KEGG" id="goe:100901571"/>